<sequence length="274" mass="28420">METESERRDGAGAGGEAGCLLLLSQPPYPDCSPAPESPVPSGHGLCSCWTLRPPPARGSSDPGVELLGQGWIPRGPRTPLSVVVQGTLGGLGRIPGCTHLMPVTRVPWGSCRITPRRTPLCLRLAGLRQEVRALRRAGPPPPDAHRREALPLPALLQALHPQRPPDQARAPPPRLPPGTAPAPGRPQHLAQRLAALQPGQQPRAQPRAQPGPLRPVGPSPARPAAPLLGLGTEHQQTACCPQPGAGHGPTAPVPDGRPGCGWSSGAVAGARVCK</sequence>
<dbReference type="InParanoid" id="M3Y7Z1"/>
<dbReference type="HOGENOM" id="CLU_1015504_0_0_1"/>
<accession>M3Y7Z1</accession>
<evidence type="ECO:0000256" key="1">
    <source>
        <dbReference type="SAM" id="MobiDB-lite"/>
    </source>
</evidence>
<proteinExistence type="predicted"/>
<dbReference type="EMBL" id="AEYP01093252">
    <property type="status" value="NOT_ANNOTATED_CDS"/>
    <property type="molecule type" value="Genomic_DNA"/>
</dbReference>
<dbReference type="AlphaFoldDB" id="M3Y7Z1"/>
<dbReference type="Ensembl" id="ENSMPUT00000007568.1">
    <property type="protein sequence ID" value="ENSMPUP00000007448.1"/>
    <property type="gene ID" value="ENSMPUG00000007504.1"/>
</dbReference>
<feature type="region of interest" description="Disordered" evidence="1">
    <location>
        <begin position="162"/>
        <end position="186"/>
    </location>
</feature>
<feature type="compositionally biased region" description="Pro residues" evidence="1">
    <location>
        <begin position="170"/>
        <end position="184"/>
    </location>
</feature>
<feature type="region of interest" description="Disordered" evidence="1">
    <location>
        <begin position="198"/>
        <end position="227"/>
    </location>
</feature>
<name>M3Y7Z1_MUSPF</name>
<organism evidence="2">
    <name type="scientific">Mustela putorius furo</name>
    <name type="common">European domestic ferret</name>
    <name type="synonym">Mustela furo</name>
    <dbReference type="NCBI Taxonomy" id="9669"/>
    <lineage>
        <taxon>Eukaryota</taxon>
        <taxon>Metazoa</taxon>
        <taxon>Chordata</taxon>
        <taxon>Craniata</taxon>
        <taxon>Vertebrata</taxon>
        <taxon>Euteleostomi</taxon>
        <taxon>Mammalia</taxon>
        <taxon>Eutheria</taxon>
        <taxon>Laurasiatheria</taxon>
        <taxon>Carnivora</taxon>
        <taxon>Caniformia</taxon>
        <taxon>Musteloidea</taxon>
        <taxon>Mustelidae</taxon>
        <taxon>Mustelinae</taxon>
        <taxon>Mustela</taxon>
    </lineage>
</organism>
<reference evidence="2" key="1">
    <citation type="submission" date="2024-06" db="UniProtKB">
        <authorList>
            <consortium name="Ensembl"/>
        </authorList>
    </citation>
    <scope>IDENTIFICATION</scope>
</reference>
<feature type="compositionally biased region" description="Pro residues" evidence="1">
    <location>
        <begin position="212"/>
        <end position="223"/>
    </location>
</feature>
<dbReference type="EMBL" id="AEYP01093253">
    <property type="status" value="NOT_ANNOTATED_CDS"/>
    <property type="molecule type" value="Genomic_DNA"/>
</dbReference>
<evidence type="ECO:0000313" key="2">
    <source>
        <dbReference type="Ensembl" id="ENSMPUP00000007448.1"/>
    </source>
</evidence>
<protein>
    <submittedName>
        <fullName evidence="2">Uncharacterized protein</fullName>
    </submittedName>
</protein>
<feature type="compositionally biased region" description="Low complexity" evidence="1">
    <location>
        <begin position="198"/>
        <end position="211"/>
    </location>
</feature>